<evidence type="ECO:0000256" key="3">
    <source>
        <dbReference type="SAM" id="SignalP"/>
    </source>
</evidence>
<dbReference type="Gene3D" id="1.25.40.10">
    <property type="entry name" value="Tetratricopeptide repeat domain"/>
    <property type="match status" value="2"/>
</dbReference>
<dbReference type="AlphaFoldDB" id="A0AB39UW47"/>
<dbReference type="InterPro" id="IPR019734">
    <property type="entry name" value="TPR_rpt"/>
</dbReference>
<keyword evidence="2" id="KW-0802">TPR repeat</keyword>
<reference evidence="4" key="1">
    <citation type="submission" date="2024-05" db="EMBL/GenBank/DDBJ databases">
        <title>Genome sequencing of novel strain.</title>
        <authorList>
            <person name="Ganbat D."/>
            <person name="Ganbat S."/>
            <person name="Lee S.-J."/>
        </authorList>
    </citation>
    <scope>NUCLEOTIDE SEQUENCE</scope>
    <source>
        <strain evidence="4">SMD15-11</strain>
    </source>
</reference>
<proteinExistence type="predicted"/>
<dbReference type="SMART" id="SM00028">
    <property type="entry name" value="TPR"/>
    <property type="match status" value="5"/>
</dbReference>
<protein>
    <submittedName>
        <fullName evidence="4">Tetratricopeptide repeat protein</fullName>
    </submittedName>
</protein>
<feature type="signal peptide" evidence="3">
    <location>
        <begin position="1"/>
        <end position="22"/>
    </location>
</feature>
<dbReference type="SUPFAM" id="SSF48452">
    <property type="entry name" value="TPR-like"/>
    <property type="match status" value="3"/>
</dbReference>
<evidence type="ECO:0000256" key="1">
    <source>
        <dbReference type="ARBA" id="ARBA00022737"/>
    </source>
</evidence>
<dbReference type="InterPro" id="IPR011990">
    <property type="entry name" value="TPR-like_helical_dom_sf"/>
</dbReference>
<dbReference type="PANTHER" id="PTHR44943">
    <property type="entry name" value="CELLULOSE SYNTHASE OPERON PROTEIN C"/>
    <property type="match status" value="1"/>
</dbReference>
<dbReference type="PROSITE" id="PS51257">
    <property type="entry name" value="PROKAR_LIPOPROTEIN"/>
    <property type="match status" value="1"/>
</dbReference>
<gene>
    <name evidence="4" type="ORF">AAIA72_00435</name>
</gene>
<keyword evidence="3" id="KW-0732">Signal</keyword>
<dbReference type="Pfam" id="PF13432">
    <property type="entry name" value="TPR_16"/>
    <property type="match status" value="2"/>
</dbReference>
<name>A0AB39UW47_9GAMM</name>
<evidence type="ECO:0000313" key="4">
    <source>
        <dbReference type="EMBL" id="XDT72488.1"/>
    </source>
</evidence>
<dbReference type="PANTHER" id="PTHR44943:SF8">
    <property type="entry name" value="TPR REPEAT-CONTAINING PROTEIN MJ0263"/>
    <property type="match status" value="1"/>
</dbReference>
<dbReference type="EMBL" id="CP154858">
    <property type="protein sequence ID" value="XDT72488.1"/>
    <property type="molecule type" value="Genomic_DNA"/>
</dbReference>
<dbReference type="KEGG" id="tcd:AAIA72_00435"/>
<feature type="chain" id="PRO_5044216013" evidence="3">
    <location>
        <begin position="23"/>
        <end position="582"/>
    </location>
</feature>
<accession>A0AB39UW47</accession>
<dbReference type="RefSeq" id="WP_369601494.1">
    <property type="nucleotide sequence ID" value="NZ_CP154858.1"/>
</dbReference>
<dbReference type="InterPro" id="IPR051685">
    <property type="entry name" value="Ycf3/AcsC/BcsC/TPR_MFPF"/>
</dbReference>
<evidence type="ECO:0000256" key="2">
    <source>
        <dbReference type="ARBA" id="ARBA00022803"/>
    </source>
</evidence>
<sequence>MKTRLALAQAALALLLAGCSTLQPYSATQATPVMKSLLTPEEMAPPPEEQSPHPTAFRRDVLARLLVAEFAAQQEDYATLLRNYREVAVDTQDPGVIERAVRIAQFVKDEEALTELALLWAKNEPANVEAHQLAAFQLIKAKRYQEAIAQMEAVMGLGGASRFDRLALHAQNLNEEERHQLTELYRQLMTRHPDEDEIAYGYALLLEMDGQLDAALAITTDLIRHSDDENILALHARMLANKDLEQGLAFLQQATREQPESLILGTLHARMLIKAEKLEDAMSEYERLMALQPEASHLRLSHALVALEARKYDIARSELEALVRDNKHQNEAQFFLGRLADLQNRTDEAIQHYLAVRQGGRYFDALGRAAYLLLSEGRNAEAQAAFDDARNQYPDQAAQLWDIQINVWMQAKHEEEALRLADQAISEYPDDIQLRYARAMLNDRLGNAEAMEEDLRYILELEPDNATAMNALGYSWANRNVRLAEARDLIARALELDPDNPAIMDSMGWVLYRLGDPETALTWVHKAWDKMKDPEVAAHLGELLWLKGERDKAAAIWKEGLEKAPDHPIIRETMERLGAGSL</sequence>
<organism evidence="4">
    <name type="scientific">Thermohahella caldifontis</name>
    <dbReference type="NCBI Taxonomy" id="3142973"/>
    <lineage>
        <taxon>Bacteria</taxon>
        <taxon>Pseudomonadati</taxon>
        <taxon>Pseudomonadota</taxon>
        <taxon>Gammaproteobacteria</taxon>
        <taxon>Oceanospirillales</taxon>
        <taxon>Hahellaceae</taxon>
        <taxon>Thermohahella</taxon>
    </lineage>
</organism>
<keyword evidence="1" id="KW-0677">Repeat</keyword>